<sequence length="27" mass="2961">MANSHSSFFQRLPASLTTSYSFSDAAH</sequence>
<dbReference type="Gramene" id="OMO79287">
    <property type="protein sequence ID" value="OMO79287"/>
    <property type="gene ID" value="CCACVL1_13782"/>
</dbReference>
<comment type="caution">
    <text evidence="1">The sequence shown here is derived from an EMBL/GenBank/DDBJ whole genome shotgun (WGS) entry which is preliminary data.</text>
</comment>
<keyword evidence="2" id="KW-1185">Reference proteome</keyword>
<dbReference type="AlphaFoldDB" id="A0A1R3I9M5"/>
<dbReference type="Proteomes" id="UP000188268">
    <property type="component" value="Unassembled WGS sequence"/>
</dbReference>
<gene>
    <name evidence="1" type="ORF">CCACVL1_13782</name>
</gene>
<organism evidence="1 2">
    <name type="scientific">Corchorus capsularis</name>
    <name type="common">Jute</name>
    <dbReference type="NCBI Taxonomy" id="210143"/>
    <lineage>
        <taxon>Eukaryota</taxon>
        <taxon>Viridiplantae</taxon>
        <taxon>Streptophyta</taxon>
        <taxon>Embryophyta</taxon>
        <taxon>Tracheophyta</taxon>
        <taxon>Spermatophyta</taxon>
        <taxon>Magnoliopsida</taxon>
        <taxon>eudicotyledons</taxon>
        <taxon>Gunneridae</taxon>
        <taxon>Pentapetalae</taxon>
        <taxon>rosids</taxon>
        <taxon>malvids</taxon>
        <taxon>Malvales</taxon>
        <taxon>Malvaceae</taxon>
        <taxon>Grewioideae</taxon>
        <taxon>Apeibeae</taxon>
        <taxon>Corchorus</taxon>
    </lineage>
</organism>
<protein>
    <submittedName>
        <fullName evidence="1">Uncharacterized protein</fullName>
    </submittedName>
</protein>
<evidence type="ECO:0000313" key="1">
    <source>
        <dbReference type="EMBL" id="OMO79287.1"/>
    </source>
</evidence>
<proteinExistence type="predicted"/>
<reference evidence="1 2" key="1">
    <citation type="submission" date="2013-09" db="EMBL/GenBank/DDBJ databases">
        <title>Corchorus capsularis genome sequencing.</title>
        <authorList>
            <person name="Alam M."/>
            <person name="Haque M.S."/>
            <person name="Islam M.S."/>
            <person name="Emdad E.M."/>
            <person name="Islam M.M."/>
            <person name="Ahmed B."/>
            <person name="Halim A."/>
            <person name="Hossen Q.M.M."/>
            <person name="Hossain M.Z."/>
            <person name="Ahmed R."/>
            <person name="Khan M.M."/>
            <person name="Islam R."/>
            <person name="Rashid M.M."/>
            <person name="Khan S.A."/>
            <person name="Rahman M.S."/>
            <person name="Alam M."/>
        </authorList>
    </citation>
    <scope>NUCLEOTIDE SEQUENCE [LARGE SCALE GENOMIC DNA]</scope>
    <source>
        <strain evidence="2">cv. CVL-1</strain>
        <tissue evidence="1">Whole seedling</tissue>
    </source>
</reference>
<dbReference type="EMBL" id="AWWV01010430">
    <property type="protein sequence ID" value="OMO79287.1"/>
    <property type="molecule type" value="Genomic_DNA"/>
</dbReference>
<evidence type="ECO:0000313" key="2">
    <source>
        <dbReference type="Proteomes" id="UP000188268"/>
    </source>
</evidence>
<accession>A0A1R3I9M5</accession>
<name>A0A1R3I9M5_COCAP</name>